<dbReference type="CDD" id="cd00867">
    <property type="entry name" value="Trans_IPPS"/>
    <property type="match status" value="1"/>
</dbReference>
<evidence type="ECO:0000256" key="4">
    <source>
        <dbReference type="ARBA" id="ARBA00022723"/>
    </source>
</evidence>
<protein>
    <submittedName>
        <fullName evidence="7">Polyprenyl synthetase</fullName>
    </submittedName>
</protein>
<dbReference type="AlphaFoldDB" id="A0A7X2H5N3"/>
<dbReference type="InterPro" id="IPR008949">
    <property type="entry name" value="Isoprenoid_synthase_dom_sf"/>
</dbReference>
<dbReference type="Pfam" id="PF00348">
    <property type="entry name" value="polyprenyl_synt"/>
    <property type="match status" value="1"/>
</dbReference>
<evidence type="ECO:0000256" key="3">
    <source>
        <dbReference type="ARBA" id="ARBA00022679"/>
    </source>
</evidence>
<proteinExistence type="inferred from homology"/>
<dbReference type="SFLD" id="SFLDG01211">
    <property type="entry name" value="Competence_Regulatory_Protein"/>
    <property type="match status" value="1"/>
</dbReference>
<keyword evidence="5" id="KW-0460">Magnesium</keyword>
<dbReference type="PANTHER" id="PTHR12001">
    <property type="entry name" value="GERANYLGERANYL PYROPHOSPHATE SYNTHASE"/>
    <property type="match status" value="1"/>
</dbReference>
<keyword evidence="4" id="KW-0479">Metal-binding</keyword>
<evidence type="ECO:0000256" key="6">
    <source>
        <dbReference type="RuleBase" id="RU004466"/>
    </source>
</evidence>
<evidence type="ECO:0000256" key="5">
    <source>
        <dbReference type="ARBA" id="ARBA00022842"/>
    </source>
</evidence>
<dbReference type="Proteomes" id="UP000463051">
    <property type="component" value="Unassembled WGS sequence"/>
</dbReference>
<dbReference type="InterPro" id="IPR000092">
    <property type="entry name" value="Polyprenyl_synt"/>
</dbReference>
<reference evidence="7 8" key="1">
    <citation type="submission" date="2019-11" db="EMBL/GenBank/DDBJ databases">
        <title>Paenibacillus monticola sp. nov., a novel PGPR strain isolated from mountain sample in China.</title>
        <authorList>
            <person name="Zhao Q."/>
            <person name="Li H.-P."/>
            <person name="Zhang J.-L."/>
        </authorList>
    </citation>
    <scope>NUCLEOTIDE SEQUENCE [LARGE SCALE GENOMIC DNA]</scope>
    <source>
        <strain evidence="7 8">LC-T2</strain>
    </source>
</reference>
<dbReference type="InterPro" id="IPR033965">
    <property type="entry name" value="ComQ"/>
</dbReference>
<accession>A0A7X2H5N3</accession>
<dbReference type="RefSeq" id="WP_154119053.1">
    <property type="nucleotide sequence ID" value="NZ_WJXB01000004.1"/>
</dbReference>
<gene>
    <name evidence="7" type="ORF">GJB61_13680</name>
</gene>
<comment type="caution">
    <text evidence="7">The sequence shown here is derived from an EMBL/GenBank/DDBJ whole genome shotgun (WGS) entry which is preliminary data.</text>
</comment>
<name>A0A7X2H5N3_9BACL</name>
<dbReference type="SFLD" id="SFLDS00005">
    <property type="entry name" value="Isoprenoid_Synthase_Type_I"/>
    <property type="match status" value="1"/>
</dbReference>
<dbReference type="PANTHER" id="PTHR12001:SF85">
    <property type="entry name" value="SHORT CHAIN ISOPRENYL DIPHOSPHATE SYNTHASE"/>
    <property type="match status" value="1"/>
</dbReference>
<dbReference type="EMBL" id="WJXB01000004">
    <property type="protein sequence ID" value="MRN54031.1"/>
    <property type="molecule type" value="Genomic_DNA"/>
</dbReference>
<organism evidence="7 8">
    <name type="scientific">Paenibacillus monticola</name>
    <dbReference type="NCBI Taxonomy" id="2666075"/>
    <lineage>
        <taxon>Bacteria</taxon>
        <taxon>Bacillati</taxon>
        <taxon>Bacillota</taxon>
        <taxon>Bacilli</taxon>
        <taxon>Bacillales</taxon>
        <taxon>Paenibacillaceae</taxon>
        <taxon>Paenibacillus</taxon>
    </lineage>
</organism>
<evidence type="ECO:0000313" key="8">
    <source>
        <dbReference type="Proteomes" id="UP000463051"/>
    </source>
</evidence>
<dbReference type="GO" id="GO:0004659">
    <property type="term" value="F:prenyltransferase activity"/>
    <property type="evidence" value="ECO:0007669"/>
    <property type="project" value="InterPro"/>
</dbReference>
<dbReference type="GO" id="GO:0046872">
    <property type="term" value="F:metal ion binding"/>
    <property type="evidence" value="ECO:0007669"/>
    <property type="project" value="UniProtKB-KW"/>
</dbReference>
<dbReference type="Gene3D" id="1.10.600.10">
    <property type="entry name" value="Farnesyl Diphosphate Synthase"/>
    <property type="match status" value="1"/>
</dbReference>
<dbReference type="SUPFAM" id="SSF48576">
    <property type="entry name" value="Terpenoid synthases"/>
    <property type="match status" value="1"/>
</dbReference>
<comment type="cofactor">
    <cofactor evidence="1">
        <name>Mg(2+)</name>
        <dbReference type="ChEBI" id="CHEBI:18420"/>
    </cofactor>
</comment>
<dbReference type="GO" id="GO:0008299">
    <property type="term" value="P:isoprenoid biosynthetic process"/>
    <property type="evidence" value="ECO:0007669"/>
    <property type="project" value="InterPro"/>
</dbReference>
<evidence type="ECO:0000256" key="2">
    <source>
        <dbReference type="ARBA" id="ARBA00006706"/>
    </source>
</evidence>
<sequence length="305" mass="35243">MDDFERLIEKEFRDNLQAYFIVPHMYELGIACVEEKLRESMLFGKLTVLHYRIFEGTGDGIFRAAAAVELMVLSLDIIDDLQDKDNKGMAWNQMAPEIALNIALGLLTLSQQMLLTSEFALERTHEAAQVMSKQILTAINGQTTDLQNDITNEEDYLCMVRQKSAALLVAACMIGTLLATGEWNAQVRDYAEELGIAAQIKNDIGDLLNWENKNDFWNRKKTLPTLYLLESISEEESWILDYFEKRLQLEDVFHRREEIEKILEQTGTLLYTSVRMRTHYYNYLELVNKLGMDSYWTDQIIALAE</sequence>
<evidence type="ECO:0000313" key="7">
    <source>
        <dbReference type="EMBL" id="MRN54031.1"/>
    </source>
</evidence>
<evidence type="ECO:0000256" key="1">
    <source>
        <dbReference type="ARBA" id="ARBA00001946"/>
    </source>
</evidence>
<keyword evidence="3 6" id="KW-0808">Transferase</keyword>
<comment type="similarity">
    <text evidence="2 6">Belongs to the FPP/GGPP synthase family.</text>
</comment>
<keyword evidence="8" id="KW-1185">Reference proteome</keyword>